<dbReference type="CDD" id="cd06170">
    <property type="entry name" value="LuxR_C_like"/>
    <property type="match status" value="1"/>
</dbReference>
<feature type="domain" description="HTH luxR-type" evidence="6">
    <location>
        <begin position="139"/>
        <end position="204"/>
    </location>
</feature>
<dbReference type="PROSITE" id="PS50043">
    <property type="entry name" value="HTH_LUXR_2"/>
    <property type="match status" value="1"/>
</dbReference>
<dbReference type="SUPFAM" id="SSF52172">
    <property type="entry name" value="CheY-like"/>
    <property type="match status" value="1"/>
</dbReference>
<dbReference type="CDD" id="cd17535">
    <property type="entry name" value="REC_NarL-like"/>
    <property type="match status" value="1"/>
</dbReference>
<dbReference type="Proteomes" id="UP000623509">
    <property type="component" value="Unassembled WGS sequence"/>
</dbReference>
<feature type="modified residue" description="4-aspartylphosphate" evidence="5">
    <location>
        <position position="57"/>
    </location>
</feature>
<dbReference type="Proteomes" id="UP000216107">
    <property type="component" value="Unassembled WGS sequence"/>
</dbReference>
<evidence type="ECO:0000256" key="1">
    <source>
        <dbReference type="ARBA" id="ARBA00022553"/>
    </source>
</evidence>
<dbReference type="InterPro" id="IPR016032">
    <property type="entry name" value="Sig_transdc_resp-reg_C-effctor"/>
</dbReference>
<dbReference type="OrthoDB" id="9816469at2"/>
<dbReference type="Gene3D" id="3.40.50.2300">
    <property type="match status" value="1"/>
</dbReference>
<reference evidence="8 11" key="1">
    <citation type="submission" date="2016-08" db="EMBL/GenBank/DDBJ databases">
        <title>Candidatus Dactylopiibacterium carminicum genome sequence.</title>
        <authorList>
            <person name="Ramirez-Puebla S.T."/>
            <person name="Ormeno-Orrillo E."/>
            <person name="Vera-Ponce De Leon A."/>
            <person name="Luis L."/>
            <person name="Sanchez-Flores A."/>
            <person name="Monica R."/>
            <person name="Martinez-Romero E."/>
        </authorList>
    </citation>
    <scope>NUCLEOTIDE SEQUENCE [LARGE SCALE GENOMIC DNA]</scope>
    <source>
        <strain evidence="8">END1</strain>
    </source>
</reference>
<keyword evidence="3 9" id="KW-0238">DNA-binding</keyword>
<dbReference type="PANTHER" id="PTHR43214">
    <property type="entry name" value="TWO-COMPONENT RESPONSE REGULATOR"/>
    <property type="match status" value="1"/>
</dbReference>
<evidence type="ECO:0000259" key="6">
    <source>
        <dbReference type="PROSITE" id="PS50043"/>
    </source>
</evidence>
<dbReference type="EMBL" id="NMRN01000020">
    <property type="protein sequence ID" value="PAS93267.1"/>
    <property type="molecule type" value="Genomic_DNA"/>
</dbReference>
<dbReference type="GO" id="GO:0006355">
    <property type="term" value="P:regulation of DNA-templated transcription"/>
    <property type="evidence" value="ECO:0007669"/>
    <property type="project" value="InterPro"/>
</dbReference>
<gene>
    <name evidence="8" type="ORF">BGI27_09260</name>
    <name evidence="9" type="ORF">CGU29_08495</name>
</gene>
<keyword evidence="11" id="KW-1185">Reference proteome</keyword>
<dbReference type="AlphaFoldDB" id="A0A272ET55"/>
<organism evidence="9 10">
    <name type="scientific">Candidatus Dactylopiibacterium carminicum</name>
    <dbReference type="NCBI Taxonomy" id="857335"/>
    <lineage>
        <taxon>Bacteria</taxon>
        <taxon>Pseudomonadati</taxon>
        <taxon>Pseudomonadota</taxon>
        <taxon>Betaproteobacteria</taxon>
        <taxon>Rhodocyclales</taxon>
        <taxon>Rhodocyclaceae</taxon>
        <taxon>Candidatus Dactylopiibacterium</taxon>
    </lineage>
</organism>
<keyword evidence="1 5" id="KW-0597">Phosphoprotein</keyword>
<dbReference type="InterPro" id="IPR001789">
    <property type="entry name" value="Sig_transdc_resp-reg_receiver"/>
</dbReference>
<evidence type="ECO:0000313" key="8">
    <source>
        <dbReference type="EMBL" id="KAF7599161.1"/>
    </source>
</evidence>
<accession>A0A272ET55</accession>
<evidence type="ECO:0000313" key="10">
    <source>
        <dbReference type="Proteomes" id="UP000216107"/>
    </source>
</evidence>
<reference evidence="9 10" key="2">
    <citation type="submission" date="2017-07" db="EMBL/GenBank/DDBJ databases">
        <title>Candidatus Dactylopiibacterium carminicum, a nitrogen-fixing symbiont of the cochineal insect Dactylopius coccus and Dactylopius opuntiae (Hemiptera: Coccoidea: Dactylopiidae).</title>
        <authorList>
            <person name="Vera A."/>
        </authorList>
    </citation>
    <scope>NUCLEOTIDE SEQUENCE [LARGE SCALE GENOMIC DNA]</scope>
    <source>
        <strain evidence="9 10">NFDCM</strain>
    </source>
</reference>
<dbReference type="InterPro" id="IPR011006">
    <property type="entry name" value="CheY-like_superfamily"/>
</dbReference>
<sequence>METRVRLMLIDDHPLVRDGLRSRLQTVPGFEVIAEANSAEEALAGLQRQLPDVVLLDIALKAASGIDLARQLHDMHPQLRIIMLTMHDQPQYVIEACRAGACGYVLKDSPAQEIVAAVQAVMAGRCYYSSGVSAALAAAATTPPLLTQREREILSLLADGLASKEIAHRLQLSVRTVETHRLNIKRKCELEGSSSLVKFAVERRWQQL</sequence>
<dbReference type="Pfam" id="PF00072">
    <property type="entry name" value="Response_reg"/>
    <property type="match status" value="1"/>
</dbReference>
<dbReference type="RefSeq" id="WP_095524603.1">
    <property type="nucleotide sequence ID" value="NZ_MDUX01000026.1"/>
</dbReference>
<dbReference type="Pfam" id="PF00196">
    <property type="entry name" value="GerE"/>
    <property type="match status" value="1"/>
</dbReference>
<evidence type="ECO:0000313" key="11">
    <source>
        <dbReference type="Proteomes" id="UP000623509"/>
    </source>
</evidence>
<dbReference type="GO" id="GO:0003677">
    <property type="term" value="F:DNA binding"/>
    <property type="evidence" value="ECO:0007669"/>
    <property type="project" value="UniProtKB-KW"/>
</dbReference>
<evidence type="ECO:0000313" key="9">
    <source>
        <dbReference type="EMBL" id="PAS93267.1"/>
    </source>
</evidence>
<proteinExistence type="predicted"/>
<dbReference type="PROSITE" id="PS00622">
    <property type="entry name" value="HTH_LUXR_1"/>
    <property type="match status" value="1"/>
</dbReference>
<dbReference type="InterPro" id="IPR058245">
    <property type="entry name" value="NreC/VraR/RcsB-like_REC"/>
</dbReference>
<dbReference type="EMBL" id="MDUX01000026">
    <property type="protein sequence ID" value="KAF7599161.1"/>
    <property type="molecule type" value="Genomic_DNA"/>
</dbReference>
<evidence type="ECO:0000256" key="3">
    <source>
        <dbReference type="ARBA" id="ARBA00023125"/>
    </source>
</evidence>
<evidence type="ECO:0000256" key="2">
    <source>
        <dbReference type="ARBA" id="ARBA00023015"/>
    </source>
</evidence>
<dbReference type="InterPro" id="IPR039420">
    <property type="entry name" value="WalR-like"/>
</dbReference>
<evidence type="ECO:0000259" key="7">
    <source>
        <dbReference type="PROSITE" id="PS50110"/>
    </source>
</evidence>
<name>A0A272ET55_9RHOO</name>
<evidence type="ECO:0000256" key="4">
    <source>
        <dbReference type="ARBA" id="ARBA00023163"/>
    </source>
</evidence>
<feature type="domain" description="Response regulatory" evidence="7">
    <location>
        <begin position="6"/>
        <end position="122"/>
    </location>
</feature>
<dbReference type="SUPFAM" id="SSF46894">
    <property type="entry name" value="C-terminal effector domain of the bipartite response regulators"/>
    <property type="match status" value="1"/>
</dbReference>
<dbReference type="PRINTS" id="PR00038">
    <property type="entry name" value="HTHLUXR"/>
</dbReference>
<keyword evidence="4" id="KW-0804">Transcription</keyword>
<dbReference type="SMART" id="SM00448">
    <property type="entry name" value="REC"/>
    <property type="match status" value="1"/>
</dbReference>
<evidence type="ECO:0000256" key="5">
    <source>
        <dbReference type="PROSITE-ProRule" id="PRU00169"/>
    </source>
</evidence>
<dbReference type="SMART" id="SM00421">
    <property type="entry name" value="HTH_LUXR"/>
    <property type="match status" value="1"/>
</dbReference>
<dbReference type="PANTHER" id="PTHR43214:SF41">
    <property type="entry name" value="NITRATE_NITRITE RESPONSE REGULATOR PROTEIN NARP"/>
    <property type="match status" value="1"/>
</dbReference>
<protein>
    <submittedName>
        <fullName evidence="9">DNA-binding response regulator</fullName>
    </submittedName>
</protein>
<dbReference type="PROSITE" id="PS50110">
    <property type="entry name" value="RESPONSE_REGULATORY"/>
    <property type="match status" value="1"/>
</dbReference>
<comment type="caution">
    <text evidence="9">The sequence shown here is derived from an EMBL/GenBank/DDBJ whole genome shotgun (WGS) entry which is preliminary data.</text>
</comment>
<dbReference type="GO" id="GO:0000160">
    <property type="term" value="P:phosphorelay signal transduction system"/>
    <property type="evidence" value="ECO:0007669"/>
    <property type="project" value="InterPro"/>
</dbReference>
<keyword evidence="2" id="KW-0805">Transcription regulation</keyword>
<dbReference type="InterPro" id="IPR000792">
    <property type="entry name" value="Tscrpt_reg_LuxR_C"/>
</dbReference>